<keyword evidence="3" id="KW-1185">Reference proteome</keyword>
<dbReference type="AlphaFoldDB" id="A0A5J4JFJ6"/>
<name>A0A5J4JFJ6_9BACI</name>
<keyword evidence="1" id="KW-0812">Transmembrane</keyword>
<keyword evidence="1" id="KW-1133">Transmembrane helix</keyword>
<feature type="transmembrane region" description="Helical" evidence="1">
    <location>
        <begin position="12"/>
        <end position="33"/>
    </location>
</feature>
<evidence type="ECO:0000256" key="1">
    <source>
        <dbReference type="SAM" id="Phobius"/>
    </source>
</evidence>
<organism evidence="2 3">
    <name type="scientific">Weizmannia acidilactici</name>
    <dbReference type="NCBI Taxonomy" id="2607726"/>
    <lineage>
        <taxon>Bacteria</taxon>
        <taxon>Bacillati</taxon>
        <taxon>Bacillota</taxon>
        <taxon>Bacilli</taxon>
        <taxon>Bacillales</taxon>
        <taxon>Bacillaceae</taxon>
        <taxon>Heyndrickxia</taxon>
    </lineage>
</organism>
<keyword evidence="1" id="KW-0472">Membrane</keyword>
<dbReference type="Pfam" id="PF11151">
    <property type="entry name" value="DUF2929"/>
    <property type="match status" value="1"/>
</dbReference>
<dbReference type="Proteomes" id="UP000391919">
    <property type="component" value="Unassembled WGS sequence"/>
</dbReference>
<dbReference type="EMBL" id="BKZQ01000029">
    <property type="protein sequence ID" value="GER70883.1"/>
    <property type="molecule type" value="Genomic_DNA"/>
</dbReference>
<gene>
    <name evidence="2" type="ORF">BpJC7_21860</name>
</gene>
<evidence type="ECO:0000313" key="2">
    <source>
        <dbReference type="EMBL" id="GER70883.1"/>
    </source>
</evidence>
<protein>
    <recommendedName>
        <fullName evidence="4">DUF2929 domain-containing protein</fullName>
    </recommendedName>
</protein>
<proteinExistence type="predicted"/>
<comment type="caution">
    <text evidence="2">The sequence shown here is derived from an EMBL/GenBank/DDBJ whole genome shotgun (WGS) entry which is preliminary data.</text>
</comment>
<accession>A0A5J4JFJ6</accession>
<evidence type="ECO:0000313" key="3">
    <source>
        <dbReference type="Proteomes" id="UP000391919"/>
    </source>
</evidence>
<evidence type="ECO:0008006" key="4">
    <source>
        <dbReference type="Google" id="ProtNLM"/>
    </source>
</evidence>
<feature type="transmembrane region" description="Helical" evidence="1">
    <location>
        <begin position="45"/>
        <end position="64"/>
    </location>
</feature>
<dbReference type="InterPro" id="IPR021324">
    <property type="entry name" value="DUF2929"/>
</dbReference>
<reference evidence="2 3" key="1">
    <citation type="submission" date="2019-09" db="EMBL/GenBank/DDBJ databases">
        <title>Draft genome sequence of Bacillus sp. JC-7.</title>
        <authorList>
            <person name="Tanaka N."/>
            <person name="Shiwa Y."/>
            <person name="Fujita N."/>
            <person name="Tanasupawat S."/>
        </authorList>
    </citation>
    <scope>NUCLEOTIDE SEQUENCE [LARGE SCALE GENOMIC DNA]</scope>
    <source>
        <strain evidence="2 3">JC-7</strain>
    </source>
</reference>
<sequence>MHRSPFEFGVKIMKYIFTIFWVFLLTEMLGYVGSAITNSTYHVKTMAIMSLVITAAVLIVNAALPKHVKAEE</sequence>